<keyword evidence="2" id="KW-0378">Hydrolase</keyword>
<dbReference type="PIRSF" id="PIRSF000887">
    <property type="entry name" value="Pesterase_MJ0037"/>
    <property type="match status" value="1"/>
</dbReference>
<dbReference type="GO" id="GO:0004519">
    <property type="term" value="F:endonuclease activity"/>
    <property type="evidence" value="ECO:0007669"/>
    <property type="project" value="UniProtKB-KW"/>
</dbReference>
<dbReference type="PANTHER" id="PTHR39323">
    <property type="entry name" value="BLR1149 PROTEIN"/>
    <property type="match status" value="1"/>
</dbReference>
<proteinExistence type="predicted"/>
<feature type="domain" description="Calcineurin-like phosphoesterase" evidence="1">
    <location>
        <begin position="28"/>
        <end position="161"/>
    </location>
</feature>
<organism evidence="2 3">
    <name type="scientific">Gangjinia marincola</name>
    <dbReference type="NCBI Taxonomy" id="578463"/>
    <lineage>
        <taxon>Bacteria</taxon>
        <taxon>Pseudomonadati</taxon>
        <taxon>Bacteroidota</taxon>
        <taxon>Flavobacteriia</taxon>
        <taxon>Flavobacteriales</taxon>
        <taxon>Flavobacteriaceae</taxon>
        <taxon>Gangjinia</taxon>
    </lineage>
</organism>
<name>A0ABN1MHP9_9FLAO</name>
<accession>A0ABN1MHP9</accession>
<keyword evidence="2" id="KW-0255">Endonuclease</keyword>
<reference evidence="2 3" key="1">
    <citation type="journal article" date="2019" name="Int. J. Syst. Evol. Microbiol.">
        <title>The Global Catalogue of Microorganisms (GCM) 10K type strain sequencing project: providing services to taxonomists for standard genome sequencing and annotation.</title>
        <authorList>
            <consortium name="The Broad Institute Genomics Platform"/>
            <consortium name="The Broad Institute Genome Sequencing Center for Infectious Disease"/>
            <person name="Wu L."/>
            <person name="Ma J."/>
        </authorList>
    </citation>
    <scope>NUCLEOTIDE SEQUENCE [LARGE SCALE GENOMIC DNA]</scope>
    <source>
        <strain evidence="2 3">JCM 16082</strain>
    </source>
</reference>
<dbReference type="InterPro" id="IPR026336">
    <property type="entry name" value="PdeM-like"/>
</dbReference>
<dbReference type="Gene3D" id="3.60.21.10">
    <property type="match status" value="1"/>
</dbReference>
<sequence>MIQYISIHKQTFVLHPTGAIFWKERSMLLIADVHLGKVAHFRKHGSAVPPKAILKNFDQLDRVVDAFTPATICFLGDLFHSAINSEWHLFSNWVARQTAKLILIAGNHDIISPLRYEAIGFVVGSELALDGFLLTHHPEEREGFFNFCGHIHPGIRLVGGGRQQLKLPCFFKSAHQLIFPAFGEFTGLYLLNPEDAEEVYAITKKEVILVPV</sequence>
<dbReference type="GO" id="GO:0016874">
    <property type="term" value="F:ligase activity"/>
    <property type="evidence" value="ECO:0007669"/>
    <property type="project" value="UniProtKB-KW"/>
</dbReference>
<evidence type="ECO:0000313" key="2">
    <source>
        <dbReference type="EMBL" id="GAA0872682.1"/>
    </source>
</evidence>
<dbReference type="RefSeq" id="WP_343766439.1">
    <property type="nucleotide sequence ID" value="NZ_BAAAFG010000015.1"/>
</dbReference>
<dbReference type="InterPro" id="IPR024173">
    <property type="entry name" value="Pesterase_MJ0037-like"/>
</dbReference>
<keyword evidence="2" id="KW-0436">Ligase</keyword>
<keyword evidence="2" id="KW-0540">Nuclease</keyword>
<protein>
    <submittedName>
        <fullName evidence="2">Ligase-associated DNA damage response endonuclease PdeM</fullName>
    </submittedName>
</protein>
<comment type="caution">
    <text evidence="2">The sequence shown here is derived from an EMBL/GenBank/DDBJ whole genome shotgun (WGS) entry which is preliminary data.</text>
</comment>
<evidence type="ECO:0000259" key="1">
    <source>
        <dbReference type="Pfam" id="PF00149"/>
    </source>
</evidence>
<dbReference type="InterPro" id="IPR004843">
    <property type="entry name" value="Calcineurin-like_PHP"/>
</dbReference>
<dbReference type="NCBIfam" id="TIGR04123">
    <property type="entry name" value="P_estr_lig_assc"/>
    <property type="match status" value="1"/>
</dbReference>
<evidence type="ECO:0000313" key="3">
    <source>
        <dbReference type="Proteomes" id="UP001500507"/>
    </source>
</evidence>
<dbReference type="Pfam" id="PF00149">
    <property type="entry name" value="Metallophos"/>
    <property type="match status" value="1"/>
</dbReference>
<dbReference type="Proteomes" id="UP001500507">
    <property type="component" value="Unassembled WGS sequence"/>
</dbReference>
<keyword evidence="3" id="KW-1185">Reference proteome</keyword>
<dbReference type="EMBL" id="BAAAFG010000015">
    <property type="protein sequence ID" value="GAA0872682.1"/>
    <property type="molecule type" value="Genomic_DNA"/>
</dbReference>
<dbReference type="InterPro" id="IPR029052">
    <property type="entry name" value="Metallo-depent_PP-like"/>
</dbReference>
<gene>
    <name evidence="2" type="primary">pdeM</name>
    <name evidence="2" type="ORF">GCM10009117_18290</name>
</gene>
<dbReference type="SUPFAM" id="SSF56300">
    <property type="entry name" value="Metallo-dependent phosphatases"/>
    <property type="match status" value="1"/>
</dbReference>
<dbReference type="PANTHER" id="PTHR39323:SF1">
    <property type="entry name" value="BLR1149 PROTEIN"/>
    <property type="match status" value="1"/>
</dbReference>